<accession>A0A645GB95</accession>
<proteinExistence type="predicted"/>
<reference evidence="1" key="1">
    <citation type="submission" date="2019-08" db="EMBL/GenBank/DDBJ databases">
        <authorList>
            <person name="Kucharzyk K."/>
            <person name="Murdoch R.W."/>
            <person name="Higgins S."/>
            <person name="Loffler F."/>
        </authorList>
    </citation>
    <scope>NUCLEOTIDE SEQUENCE</scope>
</reference>
<dbReference type="AlphaFoldDB" id="A0A645GB95"/>
<dbReference type="EMBL" id="VSSQ01071707">
    <property type="protein sequence ID" value="MPN23252.1"/>
    <property type="molecule type" value="Genomic_DNA"/>
</dbReference>
<protein>
    <submittedName>
        <fullName evidence="1">Uncharacterized protein</fullName>
    </submittedName>
</protein>
<organism evidence="1">
    <name type="scientific">bioreactor metagenome</name>
    <dbReference type="NCBI Taxonomy" id="1076179"/>
    <lineage>
        <taxon>unclassified sequences</taxon>
        <taxon>metagenomes</taxon>
        <taxon>ecological metagenomes</taxon>
    </lineage>
</organism>
<sequence>MEQREHTAVPGHIAAQPNIYIRLARGYDTGRKKNARIVYGVFSCVLCGGGGCDMAVERAALSDVRVPNRVCAWADQRKKERQRIADAALKRRISGIPIYVSC</sequence>
<comment type="caution">
    <text evidence="1">The sequence shown here is derived from an EMBL/GenBank/DDBJ whole genome shotgun (WGS) entry which is preliminary data.</text>
</comment>
<name>A0A645GB95_9ZZZZ</name>
<evidence type="ECO:0000313" key="1">
    <source>
        <dbReference type="EMBL" id="MPN23252.1"/>
    </source>
</evidence>
<gene>
    <name evidence="1" type="ORF">SDC9_170640</name>
</gene>